<dbReference type="EMBL" id="JANEYF010002656">
    <property type="protein sequence ID" value="KAJ8943709.1"/>
    <property type="molecule type" value="Genomic_DNA"/>
</dbReference>
<protein>
    <submittedName>
        <fullName evidence="1">Uncharacterized protein</fullName>
    </submittedName>
</protein>
<name>A0AAV8XYH3_9CUCU</name>
<reference evidence="1" key="1">
    <citation type="journal article" date="2023" name="Insect Mol. Biol.">
        <title>Genome sequencing provides insights into the evolution of gene families encoding plant cell wall-degrading enzymes in longhorned beetles.</title>
        <authorList>
            <person name="Shin N.R."/>
            <person name="Okamura Y."/>
            <person name="Kirsch R."/>
            <person name="Pauchet Y."/>
        </authorList>
    </citation>
    <scope>NUCLEOTIDE SEQUENCE</scope>
    <source>
        <strain evidence="1">RBIC_L_NR</strain>
    </source>
</reference>
<organism evidence="1 2">
    <name type="scientific">Rhamnusium bicolor</name>
    <dbReference type="NCBI Taxonomy" id="1586634"/>
    <lineage>
        <taxon>Eukaryota</taxon>
        <taxon>Metazoa</taxon>
        <taxon>Ecdysozoa</taxon>
        <taxon>Arthropoda</taxon>
        <taxon>Hexapoda</taxon>
        <taxon>Insecta</taxon>
        <taxon>Pterygota</taxon>
        <taxon>Neoptera</taxon>
        <taxon>Endopterygota</taxon>
        <taxon>Coleoptera</taxon>
        <taxon>Polyphaga</taxon>
        <taxon>Cucujiformia</taxon>
        <taxon>Chrysomeloidea</taxon>
        <taxon>Cerambycidae</taxon>
        <taxon>Lepturinae</taxon>
        <taxon>Rhagiini</taxon>
        <taxon>Rhamnusium</taxon>
    </lineage>
</organism>
<dbReference type="AlphaFoldDB" id="A0AAV8XYH3"/>
<evidence type="ECO:0000313" key="2">
    <source>
        <dbReference type="Proteomes" id="UP001162156"/>
    </source>
</evidence>
<evidence type="ECO:0000313" key="1">
    <source>
        <dbReference type="EMBL" id="KAJ8943709.1"/>
    </source>
</evidence>
<sequence length="79" mass="9229">MTNIHTKLKNYALVVVPPPPARFTLSEWNLNNRYRNRICLDQQKLADSIIAETDRAIDLVNEKTVLNKRDVDHKIDEKN</sequence>
<accession>A0AAV8XYH3</accession>
<keyword evidence="2" id="KW-1185">Reference proteome</keyword>
<comment type="caution">
    <text evidence="1">The sequence shown here is derived from an EMBL/GenBank/DDBJ whole genome shotgun (WGS) entry which is preliminary data.</text>
</comment>
<gene>
    <name evidence="1" type="ORF">NQ314_009682</name>
</gene>
<dbReference type="Proteomes" id="UP001162156">
    <property type="component" value="Unassembled WGS sequence"/>
</dbReference>
<proteinExistence type="predicted"/>